<keyword evidence="3" id="KW-0808">Transferase</keyword>
<dbReference type="Pfam" id="PF00534">
    <property type="entry name" value="Glycos_transf_1"/>
    <property type="match status" value="1"/>
</dbReference>
<gene>
    <name evidence="3" type="ORF">GGR46_001907</name>
</gene>
<reference evidence="3 4" key="1">
    <citation type="submission" date="2020-08" db="EMBL/GenBank/DDBJ databases">
        <title>Genomic Encyclopedia of Type Strains, Phase IV (KMG-IV): sequencing the most valuable type-strain genomes for metagenomic binning, comparative biology and taxonomic classification.</title>
        <authorList>
            <person name="Goeker M."/>
        </authorList>
    </citation>
    <scope>NUCLEOTIDE SEQUENCE [LARGE SCALE GENOMIC DNA]</scope>
    <source>
        <strain evidence="3 4">DSM 101806</strain>
    </source>
</reference>
<dbReference type="InterPro" id="IPR028098">
    <property type="entry name" value="Glyco_trans_4-like_N"/>
</dbReference>
<dbReference type="GO" id="GO:0016757">
    <property type="term" value="F:glycosyltransferase activity"/>
    <property type="evidence" value="ECO:0007669"/>
    <property type="project" value="UniProtKB-KW"/>
</dbReference>
<evidence type="ECO:0000313" key="4">
    <source>
        <dbReference type="Proteomes" id="UP000557392"/>
    </source>
</evidence>
<accession>A0A7W6JRQ0</accession>
<dbReference type="EC" id="2.4.1.291" evidence="3"/>
<feature type="domain" description="Glycosyl transferase family 1" evidence="1">
    <location>
        <begin position="193"/>
        <end position="353"/>
    </location>
</feature>
<dbReference type="CDD" id="cd03811">
    <property type="entry name" value="GT4_GT28_WabH-like"/>
    <property type="match status" value="1"/>
</dbReference>
<sequence length="395" mass="41816">MPDNKRIVFAINSLAGGGAERVLTTLLGGSAPWRNRYDIHLALLDDEPRAYAVPDWVEVHQLDARHKLLPSLKQLRALTERLSPDATLSFLTRANIANAWAMAGRGRPWLISERVNTSAHLGKGRGAIAAKAMVRMAYPRAAHVIAVSEGVVDDLADNFGVQRARMSAIANPIDHDQIAALAAEPPAFTPAGPYIAAAGRLVPNKNMALLLRAYAKAGPDARLVILGEGPERPALERLAAALGIADRVDMPGFVANPFALLARAQAYAMPSNAEGFPNGLVEAMACGVPVVATNCASGPSEILADRPRSAVTGGIDVDAGALVPTDDVDAFAAALRRVLVEPRRSACGARARARSRAYGVEQAAANYWARIEAALAAPSRHQPDDNVSRVQGANR</sequence>
<name>A0A7W6JRQ0_9SPHN</name>
<keyword evidence="4" id="KW-1185">Reference proteome</keyword>
<evidence type="ECO:0000313" key="3">
    <source>
        <dbReference type="EMBL" id="MBB4098343.1"/>
    </source>
</evidence>
<protein>
    <submittedName>
        <fullName evidence="3">N-acetylgalactosamine-N, N'-diacetylbacillosaminyl-diphospho-undecaprenol 4-alpha-N-acetylgalactosaminyltransferase</fullName>
        <ecNumber evidence="3">2.4.1.291</ecNumber>
    </submittedName>
</protein>
<comment type="caution">
    <text evidence="3">The sequence shown here is derived from an EMBL/GenBank/DDBJ whole genome shotgun (WGS) entry which is preliminary data.</text>
</comment>
<dbReference type="EMBL" id="JACIEH010000002">
    <property type="protein sequence ID" value="MBB4098343.1"/>
    <property type="molecule type" value="Genomic_DNA"/>
</dbReference>
<evidence type="ECO:0000259" key="2">
    <source>
        <dbReference type="Pfam" id="PF13439"/>
    </source>
</evidence>
<dbReference type="InterPro" id="IPR001296">
    <property type="entry name" value="Glyco_trans_1"/>
</dbReference>
<dbReference type="Gene3D" id="3.40.50.2000">
    <property type="entry name" value="Glycogen Phosphorylase B"/>
    <property type="match status" value="2"/>
</dbReference>
<dbReference type="AlphaFoldDB" id="A0A7W6JRQ0"/>
<feature type="domain" description="Glycosyltransferase subfamily 4-like N-terminal" evidence="2">
    <location>
        <begin position="17"/>
        <end position="176"/>
    </location>
</feature>
<dbReference type="PANTHER" id="PTHR12526:SF636">
    <property type="entry name" value="BLL3647 PROTEIN"/>
    <property type="match status" value="1"/>
</dbReference>
<dbReference type="RefSeq" id="WP_183997066.1">
    <property type="nucleotide sequence ID" value="NZ_JACIEH010000002.1"/>
</dbReference>
<dbReference type="SUPFAM" id="SSF53756">
    <property type="entry name" value="UDP-Glycosyltransferase/glycogen phosphorylase"/>
    <property type="match status" value="1"/>
</dbReference>
<evidence type="ECO:0000259" key="1">
    <source>
        <dbReference type="Pfam" id="PF00534"/>
    </source>
</evidence>
<organism evidence="3 4">
    <name type="scientific">Sphingomonas kyeonggiensis</name>
    <dbReference type="NCBI Taxonomy" id="1268553"/>
    <lineage>
        <taxon>Bacteria</taxon>
        <taxon>Pseudomonadati</taxon>
        <taxon>Pseudomonadota</taxon>
        <taxon>Alphaproteobacteria</taxon>
        <taxon>Sphingomonadales</taxon>
        <taxon>Sphingomonadaceae</taxon>
        <taxon>Sphingomonas</taxon>
    </lineage>
</organism>
<dbReference type="Pfam" id="PF13439">
    <property type="entry name" value="Glyco_transf_4"/>
    <property type="match status" value="1"/>
</dbReference>
<dbReference type="PANTHER" id="PTHR12526">
    <property type="entry name" value="GLYCOSYLTRANSFERASE"/>
    <property type="match status" value="1"/>
</dbReference>
<proteinExistence type="predicted"/>
<dbReference type="Proteomes" id="UP000557392">
    <property type="component" value="Unassembled WGS sequence"/>
</dbReference>
<keyword evidence="3" id="KW-0328">Glycosyltransferase</keyword>